<protein>
    <submittedName>
        <fullName evidence="1">Uncharacterized protein</fullName>
    </submittedName>
</protein>
<evidence type="ECO:0000313" key="1">
    <source>
        <dbReference type="EMBL" id="QQL44236.1"/>
    </source>
</evidence>
<dbReference type="RefSeq" id="WP_164362357.1">
    <property type="nucleotide sequence ID" value="NZ_CP066776.1"/>
</dbReference>
<evidence type="ECO:0000313" key="2">
    <source>
        <dbReference type="Proteomes" id="UP000475117"/>
    </source>
</evidence>
<dbReference type="KEGG" id="soa:G3M56_010055"/>
<dbReference type="EMBL" id="CP066776">
    <property type="protein sequence ID" value="QQL44236.1"/>
    <property type="molecule type" value="Genomic_DNA"/>
</dbReference>
<keyword evidence="2" id="KW-1185">Reference proteome</keyword>
<name>A0A6B3L210_9BACT</name>
<dbReference type="AlphaFoldDB" id="A0A6B3L210"/>
<sequence length="133" mass="14720">MKRIPIHEQPAPIKNPPLTEADFIAAADAAQQHESPVRVAAWSNAVLLRNKRGMWREIPKGDWEARMRLMGIPSQRLQVPATDKTPQEASEAIAAGADALSDDAYRSATQIEFDRVKALGVISREAWAHMPKS</sequence>
<proteinExistence type="predicted"/>
<reference evidence="1 2" key="1">
    <citation type="submission" date="2020-12" db="EMBL/GenBank/DDBJ databases">
        <title>Sulforoseuscoccus oceanibium gen. nov., sp. nov., a representative of the phylum Verrucomicrobia with special cytoplasmic membrane, and proposal of Sulforoseuscoccusaceae fam. nov.</title>
        <authorList>
            <person name="Xi F."/>
        </authorList>
    </citation>
    <scope>NUCLEOTIDE SEQUENCE [LARGE SCALE GENOMIC DNA]</scope>
    <source>
        <strain evidence="1 2">T37</strain>
    </source>
</reference>
<accession>A0A6B3L210</accession>
<gene>
    <name evidence="1" type="ORF">G3M56_010055</name>
</gene>
<dbReference type="Proteomes" id="UP000475117">
    <property type="component" value="Chromosome"/>
</dbReference>
<organism evidence="1 2">
    <name type="scientific">Sulfuriroseicoccus oceanibius</name>
    <dbReference type="NCBI Taxonomy" id="2707525"/>
    <lineage>
        <taxon>Bacteria</taxon>
        <taxon>Pseudomonadati</taxon>
        <taxon>Verrucomicrobiota</taxon>
        <taxon>Verrucomicrobiia</taxon>
        <taxon>Verrucomicrobiales</taxon>
        <taxon>Verrucomicrobiaceae</taxon>
        <taxon>Sulfuriroseicoccus</taxon>
    </lineage>
</organism>